<dbReference type="SMART" id="SM00867">
    <property type="entry name" value="YceI"/>
    <property type="match status" value="1"/>
</dbReference>
<dbReference type="SUPFAM" id="SSF101874">
    <property type="entry name" value="YceI-like"/>
    <property type="match status" value="1"/>
</dbReference>
<evidence type="ECO:0000313" key="2">
    <source>
        <dbReference type="EMBL" id="MDT0595884.1"/>
    </source>
</evidence>
<keyword evidence="3" id="KW-1185">Reference proteome</keyword>
<proteinExistence type="predicted"/>
<dbReference type="InterPro" id="IPR036761">
    <property type="entry name" value="TTHA0802/YceI-like_sf"/>
</dbReference>
<dbReference type="Pfam" id="PF04264">
    <property type="entry name" value="YceI"/>
    <property type="match status" value="1"/>
</dbReference>
<sequence length="193" mass="20941">MPKISQARKLHGRLCIFLMLFTVFSVSNLGYAFDTFKANNQSSSVSFSGEHAGMKFEGEFTSWQATLNLPPSADPSADPSVTASFDMQSAKTGDSVYDSTLPEADWFDTENHPKGTFTSESVIVVGDAFEVTGSLTIKGISNPVSFTLIDDGAWLSAAFSIDRIAHNIGVESDPDAEWVSRQIAMKLRIKKSA</sequence>
<organism evidence="2 3">
    <name type="scientific">Glaciecola petra</name>
    <dbReference type="NCBI Taxonomy" id="3075602"/>
    <lineage>
        <taxon>Bacteria</taxon>
        <taxon>Pseudomonadati</taxon>
        <taxon>Pseudomonadota</taxon>
        <taxon>Gammaproteobacteria</taxon>
        <taxon>Alteromonadales</taxon>
        <taxon>Alteromonadaceae</taxon>
        <taxon>Glaciecola</taxon>
    </lineage>
</organism>
<dbReference type="EMBL" id="JAVRHX010000004">
    <property type="protein sequence ID" value="MDT0595884.1"/>
    <property type="molecule type" value="Genomic_DNA"/>
</dbReference>
<protein>
    <submittedName>
        <fullName evidence="2">YceI family protein</fullName>
    </submittedName>
</protein>
<dbReference type="PANTHER" id="PTHR34406:SF1">
    <property type="entry name" value="PROTEIN YCEI"/>
    <property type="match status" value="1"/>
</dbReference>
<accession>A0ABU2ZU88</accession>
<evidence type="ECO:0000313" key="3">
    <source>
        <dbReference type="Proteomes" id="UP001253545"/>
    </source>
</evidence>
<reference evidence="2 3" key="1">
    <citation type="submission" date="2023-09" db="EMBL/GenBank/DDBJ databases">
        <authorList>
            <person name="Rey-Velasco X."/>
        </authorList>
    </citation>
    <scope>NUCLEOTIDE SEQUENCE [LARGE SCALE GENOMIC DNA]</scope>
    <source>
        <strain evidence="2 3">P117</strain>
    </source>
</reference>
<comment type="caution">
    <text evidence="2">The sequence shown here is derived from an EMBL/GenBank/DDBJ whole genome shotgun (WGS) entry which is preliminary data.</text>
</comment>
<dbReference type="InterPro" id="IPR007372">
    <property type="entry name" value="Lipid/polyisoprenoid-bd_YceI"/>
</dbReference>
<dbReference type="Gene3D" id="2.40.128.110">
    <property type="entry name" value="Lipid/polyisoprenoid-binding, YceI-like"/>
    <property type="match status" value="1"/>
</dbReference>
<name>A0ABU2ZU88_9ALTE</name>
<gene>
    <name evidence="2" type="ORF">RM552_13595</name>
</gene>
<dbReference type="RefSeq" id="WP_311369403.1">
    <property type="nucleotide sequence ID" value="NZ_JAVRHX010000004.1"/>
</dbReference>
<evidence type="ECO:0000259" key="1">
    <source>
        <dbReference type="SMART" id="SM00867"/>
    </source>
</evidence>
<dbReference type="Proteomes" id="UP001253545">
    <property type="component" value="Unassembled WGS sequence"/>
</dbReference>
<feature type="domain" description="Lipid/polyisoprenoid-binding YceI-like" evidence="1">
    <location>
        <begin position="35"/>
        <end position="190"/>
    </location>
</feature>
<dbReference type="PANTHER" id="PTHR34406">
    <property type="entry name" value="PROTEIN YCEI"/>
    <property type="match status" value="1"/>
</dbReference>